<name>A0A6C0DT86_9ZZZZ</name>
<evidence type="ECO:0000313" key="2">
    <source>
        <dbReference type="EMBL" id="QHT20166.1"/>
    </source>
</evidence>
<sequence length="61" mass="7089">MKINIVLKEIIFLSIFFTALALYFDIYREQHVLSFITNHVIALLLALIISKVIYGFIANMK</sequence>
<accession>A0A6C0DT86</accession>
<dbReference type="EMBL" id="MN739677">
    <property type="protein sequence ID" value="QHT20166.1"/>
    <property type="molecule type" value="Genomic_DNA"/>
</dbReference>
<keyword evidence="1" id="KW-0472">Membrane</keyword>
<evidence type="ECO:0000256" key="1">
    <source>
        <dbReference type="SAM" id="Phobius"/>
    </source>
</evidence>
<organism evidence="2">
    <name type="scientific">viral metagenome</name>
    <dbReference type="NCBI Taxonomy" id="1070528"/>
    <lineage>
        <taxon>unclassified sequences</taxon>
        <taxon>metagenomes</taxon>
        <taxon>organismal metagenomes</taxon>
    </lineage>
</organism>
<keyword evidence="1" id="KW-1133">Transmembrane helix</keyword>
<feature type="transmembrane region" description="Helical" evidence="1">
    <location>
        <begin position="36"/>
        <end position="57"/>
    </location>
</feature>
<dbReference type="AlphaFoldDB" id="A0A6C0DT86"/>
<keyword evidence="1" id="KW-0812">Transmembrane</keyword>
<feature type="transmembrane region" description="Helical" evidence="1">
    <location>
        <begin position="5"/>
        <end position="24"/>
    </location>
</feature>
<reference evidence="2" key="1">
    <citation type="journal article" date="2020" name="Nature">
        <title>Giant virus diversity and host interactions through global metagenomics.</title>
        <authorList>
            <person name="Schulz F."/>
            <person name="Roux S."/>
            <person name="Paez-Espino D."/>
            <person name="Jungbluth S."/>
            <person name="Walsh D.A."/>
            <person name="Denef V.J."/>
            <person name="McMahon K.D."/>
            <person name="Konstantinidis K.T."/>
            <person name="Eloe-Fadrosh E.A."/>
            <person name="Kyrpides N.C."/>
            <person name="Woyke T."/>
        </authorList>
    </citation>
    <scope>NUCLEOTIDE SEQUENCE</scope>
    <source>
        <strain evidence="2">GVMAG-M-3300023174-60</strain>
    </source>
</reference>
<protein>
    <submittedName>
        <fullName evidence="2">Uncharacterized protein</fullName>
    </submittedName>
</protein>
<proteinExistence type="predicted"/>